<dbReference type="CDD" id="cd01949">
    <property type="entry name" value="GGDEF"/>
    <property type="match status" value="1"/>
</dbReference>
<protein>
    <submittedName>
        <fullName evidence="4">Diguanylate cyclase with PAS/PAC sensor</fullName>
    </submittedName>
</protein>
<evidence type="ECO:0000313" key="4">
    <source>
        <dbReference type="EMBL" id="AEW06636.1"/>
    </source>
</evidence>
<dbReference type="Gene3D" id="3.30.450.20">
    <property type="entry name" value="PAS domain"/>
    <property type="match status" value="1"/>
</dbReference>
<dbReference type="KEGG" id="sap:Sulac_3190"/>
<feature type="domain" description="GGDEF" evidence="3">
    <location>
        <begin position="705"/>
        <end position="840"/>
    </location>
</feature>
<feature type="domain" description="PAC" evidence="2">
    <location>
        <begin position="76"/>
        <end position="130"/>
    </location>
</feature>
<dbReference type="STRING" id="679936.Sulac_3190"/>
<dbReference type="InterPro" id="IPR043128">
    <property type="entry name" value="Rev_trsase/Diguanyl_cyclase"/>
</dbReference>
<evidence type="ECO:0000313" key="5">
    <source>
        <dbReference type="Proteomes" id="UP000005439"/>
    </source>
</evidence>
<dbReference type="Gene3D" id="3.30.450.40">
    <property type="match status" value="3"/>
</dbReference>
<evidence type="ECO:0000259" key="3">
    <source>
        <dbReference type="PROSITE" id="PS50887"/>
    </source>
</evidence>
<gene>
    <name evidence="4" type="ordered locus">Sulac_3190</name>
</gene>
<dbReference type="PANTHER" id="PTHR46663:SF2">
    <property type="entry name" value="GGDEF DOMAIN-CONTAINING PROTEIN"/>
    <property type="match status" value="1"/>
</dbReference>
<dbReference type="Gene3D" id="3.30.70.270">
    <property type="match status" value="1"/>
</dbReference>
<dbReference type="PATRIC" id="fig|679936.5.peg.3299"/>
<dbReference type="PROSITE" id="PS50887">
    <property type="entry name" value="GGDEF"/>
    <property type="match status" value="1"/>
</dbReference>
<dbReference type="Proteomes" id="UP000005439">
    <property type="component" value="Chromosome"/>
</dbReference>
<feature type="domain" description="PAS" evidence="1">
    <location>
        <begin position="9"/>
        <end position="75"/>
    </location>
</feature>
<dbReference type="SUPFAM" id="SSF55781">
    <property type="entry name" value="GAF domain-like"/>
    <property type="match status" value="3"/>
</dbReference>
<dbReference type="NCBIfam" id="TIGR00254">
    <property type="entry name" value="GGDEF"/>
    <property type="match status" value="1"/>
</dbReference>
<dbReference type="PROSITE" id="PS50112">
    <property type="entry name" value="PAS"/>
    <property type="match status" value="1"/>
</dbReference>
<dbReference type="HOGENOM" id="CLU_337676_0_0_9"/>
<dbReference type="FunFam" id="3.30.70.270:FF:000001">
    <property type="entry name" value="Diguanylate cyclase domain protein"/>
    <property type="match status" value="1"/>
</dbReference>
<dbReference type="EMBL" id="CP003179">
    <property type="protein sequence ID" value="AEW06636.1"/>
    <property type="molecule type" value="Genomic_DNA"/>
</dbReference>
<dbReference type="PANTHER" id="PTHR46663">
    <property type="entry name" value="DIGUANYLATE CYCLASE DGCT-RELATED"/>
    <property type="match status" value="1"/>
</dbReference>
<dbReference type="SMART" id="SM00091">
    <property type="entry name" value="PAS"/>
    <property type="match status" value="1"/>
</dbReference>
<dbReference type="SUPFAM" id="SSF55785">
    <property type="entry name" value="PYP-like sensor domain (PAS domain)"/>
    <property type="match status" value="1"/>
</dbReference>
<proteinExistence type="predicted"/>
<reference evidence="5" key="1">
    <citation type="submission" date="2011-12" db="EMBL/GenBank/DDBJ databases">
        <title>The complete genome of chromosome of Sulfobacillus acidophilus DSM 10332.</title>
        <authorList>
            <person name="Lucas S."/>
            <person name="Han J."/>
            <person name="Lapidus A."/>
            <person name="Bruce D."/>
            <person name="Goodwin L."/>
            <person name="Pitluck S."/>
            <person name="Peters L."/>
            <person name="Kyrpides N."/>
            <person name="Mavromatis K."/>
            <person name="Ivanova N."/>
            <person name="Mikhailova N."/>
            <person name="Chertkov O."/>
            <person name="Saunders E."/>
            <person name="Detter J.C."/>
            <person name="Tapia R."/>
            <person name="Han C."/>
            <person name="Land M."/>
            <person name="Hauser L."/>
            <person name="Markowitz V."/>
            <person name="Cheng J.-F."/>
            <person name="Hugenholtz P."/>
            <person name="Woyke T."/>
            <person name="Wu D."/>
            <person name="Pukall R."/>
            <person name="Gehrich-Schroeter G."/>
            <person name="Schneider S."/>
            <person name="Klenk H.-P."/>
            <person name="Eisen J.A."/>
        </authorList>
    </citation>
    <scope>NUCLEOTIDE SEQUENCE [LARGE SCALE GENOMIC DNA]</scope>
    <source>
        <strain evidence="5">ATCC 700253 / DSM 10332 / NAL</strain>
    </source>
</reference>
<dbReference type="Pfam" id="PF00990">
    <property type="entry name" value="GGDEF"/>
    <property type="match status" value="1"/>
</dbReference>
<organism evidence="4 5">
    <name type="scientific">Sulfobacillus acidophilus (strain ATCC 700253 / DSM 10332 / NAL)</name>
    <dbReference type="NCBI Taxonomy" id="679936"/>
    <lineage>
        <taxon>Bacteria</taxon>
        <taxon>Bacillati</taxon>
        <taxon>Bacillota</taxon>
        <taxon>Clostridia</taxon>
        <taxon>Eubacteriales</taxon>
        <taxon>Clostridiales Family XVII. Incertae Sedis</taxon>
        <taxon>Sulfobacillus</taxon>
    </lineage>
</organism>
<dbReference type="SMART" id="SM00086">
    <property type="entry name" value="PAC"/>
    <property type="match status" value="1"/>
</dbReference>
<evidence type="ECO:0000259" key="1">
    <source>
        <dbReference type="PROSITE" id="PS50112"/>
    </source>
</evidence>
<dbReference type="InterPro" id="IPR000160">
    <property type="entry name" value="GGDEF_dom"/>
</dbReference>
<dbReference type="InterPro" id="IPR029787">
    <property type="entry name" value="Nucleotide_cyclase"/>
</dbReference>
<dbReference type="InterPro" id="IPR000014">
    <property type="entry name" value="PAS"/>
</dbReference>
<accession>G8U1N1</accession>
<dbReference type="InterPro" id="IPR001610">
    <property type="entry name" value="PAC"/>
</dbReference>
<evidence type="ECO:0000259" key="2">
    <source>
        <dbReference type="PROSITE" id="PS50113"/>
    </source>
</evidence>
<dbReference type="NCBIfam" id="TIGR00229">
    <property type="entry name" value="sensory_box"/>
    <property type="match status" value="1"/>
</dbReference>
<keyword evidence="5" id="KW-1185">Reference proteome</keyword>
<dbReference type="SUPFAM" id="SSF55073">
    <property type="entry name" value="Nucleotide cyclase"/>
    <property type="match status" value="1"/>
</dbReference>
<dbReference type="InterPro" id="IPR029016">
    <property type="entry name" value="GAF-like_dom_sf"/>
</dbReference>
<dbReference type="InterPro" id="IPR000700">
    <property type="entry name" value="PAS-assoc_C"/>
</dbReference>
<name>G8U1N1_SULAD</name>
<dbReference type="InterPro" id="IPR035965">
    <property type="entry name" value="PAS-like_dom_sf"/>
</dbReference>
<dbReference type="CDD" id="cd00130">
    <property type="entry name" value="PAS"/>
    <property type="match status" value="1"/>
</dbReference>
<dbReference type="InterPro" id="IPR052163">
    <property type="entry name" value="DGC-Regulatory_Protein"/>
</dbReference>
<reference evidence="4 5" key="2">
    <citation type="journal article" date="2012" name="Stand. Genomic Sci.">
        <title>Complete genome sequence of the moderately thermophilic mineral-sulfide-oxidizing firmicute Sulfobacillus acidophilus type strain (NAL(T)).</title>
        <authorList>
            <person name="Anderson I."/>
            <person name="Chertkov O."/>
            <person name="Chen A."/>
            <person name="Saunders E."/>
            <person name="Lapidus A."/>
            <person name="Nolan M."/>
            <person name="Lucas S."/>
            <person name="Hammon N."/>
            <person name="Deshpande S."/>
            <person name="Cheng J.F."/>
            <person name="Han C."/>
            <person name="Tapia R."/>
            <person name="Goodwin L.A."/>
            <person name="Pitluck S."/>
            <person name="Liolios K."/>
            <person name="Pagani I."/>
            <person name="Ivanova N."/>
            <person name="Mikhailova N."/>
            <person name="Pati A."/>
            <person name="Palaniappan K."/>
            <person name="Land M."/>
            <person name="Pan C."/>
            <person name="Rohde M."/>
            <person name="Pukall R."/>
            <person name="Goker M."/>
            <person name="Detter J.C."/>
            <person name="Woyke T."/>
            <person name="Bristow J."/>
            <person name="Eisen J.A."/>
            <person name="Markowitz V."/>
            <person name="Hugenholtz P."/>
            <person name="Kyrpides N.C."/>
            <person name="Klenk H.P."/>
            <person name="Mavromatis K."/>
        </authorList>
    </citation>
    <scope>NUCLEOTIDE SEQUENCE [LARGE SCALE GENOMIC DNA]</scope>
    <source>
        <strain evidence="5">ATCC 700253 / DSM 10332 / NAL</strain>
    </source>
</reference>
<dbReference type="AlphaFoldDB" id="G8U1N1"/>
<dbReference type="SMART" id="SM00267">
    <property type="entry name" value="GGDEF"/>
    <property type="match status" value="1"/>
</dbReference>
<sequence length="843" mass="94321">MNEGLLVWLEAIADQLPEAVIVTDRHEACVYSNPAVEALTGYRPEDLLGKTPRILQGPQTDPETRRTIRQHIDQGIPFFGRILNYHQSGTPFWNQLSISPLRDRDGQITHFISFQRDISQAENSRQQWYLSQSRLALLATLYQALADTRQIFRDQEPEPPASVFGQWCQRLVKLLALRLAFVGVVNPGTSFVHIIAAAGPARSYVDGLVLSADADRPEGQGPAGQALRKLGAVFANVTDASFAPWRSRAIAYQLESNLTAAARCADGTRLLLSVYRDPAHPFAPDLETLFHQLVQEAADFMDRQRTLKLVQRLEQYREAHRDLQTRLLTATTADEIYTRLIDTLVHYTDAEGVDVLVPSPDHTRLRRVRVGGALAAAMLRLPTPPLAILPQDQTVPLPTRVWQEKSPIIIRHPHQDPMMPAPWHHPPLSRLGVVGGWPIVRTGASEPWGVVTIAAEDPETFTPELSELIGEILQSTGIALGQHEDRRQIQRLHHYQRAAVKAQHEFLQLPNPEALYTRLVNLLVQETDGAGAYIVTNSPGLDSLHLTAVAAKTPALKAALSRLKPSKDPQKAPEGQLLCARAWRERREIGPINPLDDPALRDWLRHDDDLSRLGGIVAWPIFCTRRPEPEAVLAILSYQVSDFTPELMQLLTLLVESLRVALNQLRTRDEMAQLAWRDPLTGLPNRRALDTELEQRLDEAGRRQNAMAVCLLDLDDFKPVNDRWGHAAGDRVLQELAHRLQDQLRTSDFVARLGGDEFIILLDRVSDPDIAARIVQSLASAIQEPILLPGLPPLTVHASMGLAFYPDNGTRPQDLLRQADQALYADKAQKSRRHESLRPPFDI</sequence>
<dbReference type="PROSITE" id="PS50113">
    <property type="entry name" value="PAC"/>
    <property type="match status" value="1"/>
</dbReference>
<dbReference type="Pfam" id="PF13426">
    <property type="entry name" value="PAS_9"/>
    <property type="match status" value="1"/>
</dbReference>